<name>A0A0K0DW55_STRER</name>
<feature type="domain" description="Gamma-butyrobetaine hydroxylase-like N-terminal" evidence="18">
    <location>
        <begin position="32"/>
        <end position="111"/>
    </location>
</feature>
<evidence type="ECO:0000256" key="2">
    <source>
        <dbReference type="ARBA" id="ARBA00001961"/>
    </source>
</evidence>
<evidence type="ECO:0000256" key="1">
    <source>
        <dbReference type="ARBA" id="ARBA00001954"/>
    </source>
</evidence>
<evidence type="ECO:0000256" key="8">
    <source>
        <dbReference type="ARBA" id="ARBA00022873"/>
    </source>
</evidence>
<dbReference type="PANTHER" id="PTHR10696">
    <property type="entry name" value="GAMMA-BUTYROBETAINE HYDROXYLASE-RELATED"/>
    <property type="match status" value="1"/>
</dbReference>
<dbReference type="InterPro" id="IPR042098">
    <property type="entry name" value="TauD-like_sf"/>
</dbReference>
<comment type="cofactor">
    <cofactor evidence="2">
        <name>L-ascorbate</name>
        <dbReference type="ChEBI" id="CHEBI:38290"/>
    </cofactor>
</comment>
<dbReference type="Gene3D" id="3.60.130.10">
    <property type="entry name" value="Clavaminate synthase-like"/>
    <property type="match status" value="1"/>
</dbReference>
<comment type="pathway">
    <text evidence="3">Amine and polyamine biosynthesis; carnitine biosynthesis.</text>
</comment>
<dbReference type="GO" id="GO:0005506">
    <property type="term" value="F:iron ion binding"/>
    <property type="evidence" value="ECO:0007669"/>
    <property type="project" value="InterPro"/>
</dbReference>
<dbReference type="InterPro" id="IPR003819">
    <property type="entry name" value="TauD/TfdA-like"/>
</dbReference>
<comment type="similarity">
    <text evidence="4">Belongs to the gamma-BBH/TMLD family.</text>
</comment>
<dbReference type="Gene3D" id="3.30.2020.30">
    <property type="match status" value="1"/>
</dbReference>
<keyword evidence="7" id="KW-0479">Metal-binding</keyword>
<dbReference type="InterPro" id="IPR050411">
    <property type="entry name" value="AlphaKG_dependent_hydroxylases"/>
</dbReference>
<evidence type="ECO:0000259" key="18">
    <source>
        <dbReference type="Pfam" id="PF06155"/>
    </source>
</evidence>
<dbReference type="Pfam" id="PF06155">
    <property type="entry name" value="GBBH-like_N"/>
    <property type="match status" value="1"/>
</dbReference>
<evidence type="ECO:0000259" key="17">
    <source>
        <dbReference type="Pfam" id="PF02668"/>
    </source>
</evidence>
<dbReference type="InterPro" id="IPR038492">
    <property type="entry name" value="GBBH-like_N_sf"/>
</dbReference>
<keyword evidence="8" id="KW-0124">Carnitine biosynthesis</keyword>
<dbReference type="WBParaSite" id="SSTP_0000147100.1">
    <property type="protein sequence ID" value="SSTP_0000147100.1"/>
    <property type="gene ID" value="SSTP_0000147100"/>
</dbReference>
<evidence type="ECO:0000256" key="15">
    <source>
        <dbReference type="ARBA" id="ARBA00046008"/>
    </source>
</evidence>
<sequence>MYPIKSSLIFRKFFSSKNILLKNINNINIFDNKKGIQLESQDGKIIKIPFIWLRDHCKSEKSYTWKTFQKNVVLNDLWNQSKINNNSDVKLDKENQKIFIQWKDGHKSEYDIKSILKSHVYKNDQIPKKVLWNKKLFFSNSKQLSYNNFDLEEFYKEFFKYGLVFINNVPYDDPKYTEELCKKIACIQNTLFGSFWVFSNSTTNSEEVHADTAYTSTSIGLHTDCTYFQQTPGIQVLHCLKKSKSGGENILTDGFYCAQILNKNYPTYYKLLSSNKFYHHYKELPNNCTLTGYHSINYSSIIETSNDEVKQIRFNPYDRMDLSVGGSEEDYNNLINFYQSYIKFNEILTDQDNTLEISLNPGTVMFMDNKRILHARKEFEGKRIMCGAYLSYDDLLARANSLFEKDKIEYL</sequence>
<evidence type="ECO:0000256" key="4">
    <source>
        <dbReference type="ARBA" id="ARBA00008654"/>
    </source>
</evidence>
<dbReference type="GO" id="GO:0005739">
    <property type="term" value="C:mitochondrion"/>
    <property type="evidence" value="ECO:0007669"/>
    <property type="project" value="TreeGrafter"/>
</dbReference>
<proteinExistence type="inferred from homology"/>
<reference evidence="20" key="1">
    <citation type="submission" date="2015-08" db="UniProtKB">
        <authorList>
            <consortium name="WormBaseParasite"/>
        </authorList>
    </citation>
    <scope>IDENTIFICATION</scope>
</reference>
<dbReference type="Pfam" id="PF02668">
    <property type="entry name" value="TauD"/>
    <property type="match status" value="1"/>
</dbReference>
<evidence type="ECO:0000256" key="11">
    <source>
        <dbReference type="ARBA" id="ARBA00023004"/>
    </source>
</evidence>
<dbReference type="AlphaFoldDB" id="A0A0K0DW55"/>
<dbReference type="EC" id="1.14.11.8" evidence="5"/>
<evidence type="ECO:0000313" key="20">
    <source>
        <dbReference type="WBParaSite" id="SSTP_0000147100.1"/>
    </source>
</evidence>
<dbReference type="GO" id="GO:0045329">
    <property type="term" value="P:carnitine biosynthetic process"/>
    <property type="evidence" value="ECO:0007669"/>
    <property type="project" value="UniProtKB-UniPathway"/>
</dbReference>
<dbReference type="WBParaSite" id="TCONS_00008738.p1">
    <property type="protein sequence ID" value="TCONS_00008738.p1"/>
    <property type="gene ID" value="XLOC_006650"/>
</dbReference>
<comment type="function">
    <text evidence="15">Converts trimethyllysine (TML) into hydroxytrimethyllysine (HTML).</text>
</comment>
<protein>
    <recommendedName>
        <fullName evidence="6">Trimethyllysine dioxygenase, mitochondrial</fullName>
        <ecNumber evidence="5">1.14.11.8</ecNumber>
    </recommendedName>
    <alternativeName>
        <fullName evidence="13">Epsilon-trimethyllysine 2-oxoglutarate dioxygenase</fullName>
    </alternativeName>
    <alternativeName>
        <fullName evidence="12">TML hydroxylase</fullName>
    </alternativeName>
    <alternativeName>
        <fullName evidence="14">TML-alpha-ketoglutarate dioxygenase</fullName>
    </alternativeName>
</protein>
<evidence type="ECO:0000256" key="3">
    <source>
        <dbReference type="ARBA" id="ARBA00005022"/>
    </source>
</evidence>
<dbReference type="InterPro" id="IPR010376">
    <property type="entry name" value="GBBH-like_N"/>
</dbReference>
<dbReference type="Proteomes" id="UP000035681">
    <property type="component" value="Unplaced"/>
</dbReference>
<evidence type="ECO:0000256" key="16">
    <source>
        <dbReference type="ARBA" id="ARBA00049334"/>
    </source>
</evidence>
<evidence type="ECO:0000256" key="10">
    <source>
        <dbReference type="ARBA" id="ARBA00023002"/>
    </source>
</evidence>
<evidence type="ECO:0000256" key="7">
    <source>
        <dbReference type="ARBA" id="ARBA00022723"/>
    </source>
</evidence>
<dbReference type="NCBIfam" id="TIGR02410">
    <property type="entry name" value="carnitine_TMLD"/>
    <property type="match status" value="1"/>
</dbReference>
<evidence type="ECO:0000256" key="5">
    <source>
        <dbReference type="ARBA" id="ARBA00012267"/>
    </source>
</evidence>
<dbReference type="PANTHER" id="PTHR10696:SF51">
    <property type="entry name" value="TRIMETHYLLYSINE DIOXYGENASE, MITOCHONDRIAL"/>
    <property type="match status" value="1"/>
</dbReference>
<evidence type="ECO:0000256" key="9">
    <source>
        <dbReference type="ARBA" id="ARBA00022964"/>
    </source>
</evidence>
<keyword evidence="9" id="KW-0223">Dioxygenase</keyword>
<organism evidence="20">
    <name type="scientific">Strongyloides stercoralis</name>
    <name type="common">Threadworm</name>
    <dbReference type="NCBI Taxonomy" id="6248"/>
    <lineage>
        <taxon>Eukaryota</taxon>
        <taxon>Metazoa</taxon>
        <taxon>Ecdysozoa</taxon>
        <taxon>Nematoda</taxon>
        <taxon>Chromadorea</taxon>
        <taxon>Rhabditida</taxon>
        <taxon>Tylenchina</taxon>
        <taxon>Panagrolaimomorpha</taxon>
        <taxon>Strongyloidoidea</taxon>
        <taxon>Strongyloididae</taxon>
        <taxon>Strongyloides</taxon>
    </lineage>
</organism>
<comment type="cofactor">
    <cofactor evidence="1">
        <name>Fe(2+)</name>
        <dbReference type="ChEBI" id="CHEBI:29033"/>
    </cofactor>
</comment>
<feature type="domain" description="TauD/TfdA-like" evidence="17">
    <location>
        <begin position="150"/>
        <end position="389"/>
    </location>
</feature>
<keyword evidence="11" id="KW-0408">Iron</keyword>
<comment type="catalytic activity">
    <reaction evidence="16">
        <text>N(6),N(6),N(6)-trimethyl-L-lysine + 2-oxoglutarate + O2 = (3S)-3-hydroxy-N(6),N(6),N(6)-trimethyl-L-lysine + succinate + CO2</text>
        <dbReference type="Rhea" id="RHEA:14181"/>
        <dbReference type="ChEBI" id="CHEBI:15379"/>
        <dbReference type="ChEBI" id="CHEBI:16526"/>
        <dbReference type="ChEBI" id="CHEBI:16810"/>
        <dbReference type="ChEBI" id="CHEBI:30031"/>
        <dbReference type="ChEBI" id="CHEBI:58100"/>
        <dbReference type="ChEBI" id="CHEBI:141499"/>
        <dbReference type="EC" id="1.14.11.8"/>
    </reaction>
</comment>
<keyword evidence="10" id="KW-0560">Oxidoreductase</keyword>
<dbReference type="GO" id="GO:0050353">
    <property type="term" value="F:trimethyllysine dioxygenase activity"/>
    <property type="evidence" value="ECO:0007669"/>
    <property type="project" value="UniProtKB-EC"/>
</dbReference>
<dbReference type="UniPathway" id="UPA00118"/>
<evidence type="ECO:0000256" key="12">
    <source>
        <dbReference type="ARBA" id="ARBA00030363"/>
    </source>
</evidence>
<evidence type="ECO:0000256" key="13">
    <source>
        <dbReference type="ARBA" id="ARBA00031778"/>
    </source>
</evidence>
<dbReference type="InterPro" id="IPR012776">
    <property type="entry name" value="Trimethyllysine_dOase"/>
</dbReference>
<evidence type="ECO:0000313" key="19">
    <source>
        <dbReference type="Proteomes" id="UP000035681"/>
    </source>
</evidence>
<dbReference type="SUPFAM" id="SSF51197">
    <property type="entry name" value="Clavaminate synthase-like"/>
    <property type="match status" value="1"/>
</dbReference>
<keyword evidence="19" id="KW-1185">Reference proteome</keyword>
<accession>A0A0K0DW55</accession>
<evidence type="ECO:0000256" key="14">
    <source>
        <dbReference type="ARBA" id="ARBA00032283"/>
    </source>
</evidence>
<dbReference type="STRING" id="6248.A0A0K0DW55"/>
<evidence type="ECO:0000256" key="6">
    <source>
        <dbReference type="ARBA" id="ARBA00016835"/>
    </source>
</evidence>
<dbReference type="CDD" id="cd00250">
    <property type="entry name" value="CAS_like"/>
    <property type="match status" value="1"/>
</dbReference>